<dbReference type="RefSeq" id="WP_065253154.1">
    <property type="nucleotide sequence ID" value="NZ_CP024449.1"/>
</dbReference>
<comment type="cofactor">
    <cofactor evidence="1">
        <name>a divalent metal cation</name>
        <dbReference type="ChEBI" id="CHEBI:60240"/>
    </cofactor>
</comment>
<keyword evidence="6" id="KW-0808">Transferase</keyword>
<evidence type="ECO:0000256" key="1">
    <source>
        <dbReference type="ARBA" id="ARBA00001968"/>
    </source>
</evidence>
<name>A0A173MZE5_FAUOS</name>
<dbReference type="Pfam" id="PF03737">
    <property type="entry name" value="RraA-like"/>
    <property type="match status" value="1"/>
</dbReference>
<keyword evidence="5" id="KW-0479">Metal-binding</keyword>
<keyword evidence="6" id="KW-0614">Plasmid</keyword>
<dbReference type="OrthoDB" id="8717144at2"/>
<organism evidence="6 7">
    <name type="scientific">Faucicola osloensis</name>
    <name type="common">Moraxella osloensis</name>
    <dbReference type="NCBI Taxonomy" id="34062"/>
    <lineage>
        <taxon>Bacteria</taxon>
        <taxon>Pseudomonadati</taxon>
        <taxon>Pseudomonadota</taxon>
        <taxon>Gammaproteobacteria</taxon>
        <taxon>Moraxellales</taxon>
        <taxon>Moraxellaceae</taxon>
        <taxon>Faucicola</taxon>
    </lineage>
</organism>
<accession>A0A173MZE5</accession>
<evidence type="ECO:0000313" key="7">
    <source>
        <dbReference type="Proteomes" id="UP000229340"/>
    </source>
</evidence>
<dbReference type="InterPro" id="IPR005493">
    <property type="entry name" value="RraA/RraA-like"/>
</dbReference>
<dbReference type="Gene3D" id="3.50.30.40">
    <property type="entry name" value="Ribonuclease E inhibitor RraA/RraA-like"/>
    <property type="match status" value="1"/>
</dbReference>
<dbReference type="InterPro" id="IPR036704">
    <property type="entry name" value="RraA/RraA-like_sf"/>
</dbReference>
<dbReference type="EMBL" id="CP024449">
    <property type="protein sequence ID" value="ATR80145.1"/>
    <property type="molecule type" value="Genomic_DNA"/>
</dbReference>
<reference evidence="7" key="1">
    <citation type="submission" date="2017-10" db="EMBL/GenBank/DDBJ databases">
        <title>Complete genome sequence of Moraxella osloensis NP7 isolated from human skin.</title>
        <authorList>
            <person name="Lee K."/>
            <person name="Lim J.Y."/>
            <person name="Hwang I."/>
        </authorList>
    </citation>
    <scope>NUCLEOTIDE SEQUENCE [LARGE SCALE GENOMIC DNA]</scope>
    <source>
        <strain evidence="7">NP7</strain>
        <plasmid evidence="7">pnp7-6</plasmid>
    </source>
</reference>
<evidence type="ECO:0000256" key="5">
    <source>
        <dbReference type="PIRSR" id="PIRSR605493-1"/>
    </source>
</evidence>
<dbReference type="SUPFAM" id="SSF89562">
    <property type="entry name" value="RraA-like"/>
    <property type="match status" value="1"/>
</dbReference>
<dbReference type="GO" id="GO:0046872">
    <property type="term" value="F:metal ion binding"/>
    <property type="evidence" value="ECO:0007669"/>
    <property type="project" value="UniProtKB-KW"/>
</dbReference>
<dbReference type="GO" id="GO:0032259">
    <property type="term" value="P:methylation"/>
    <property type="evidence" value="ECO:0007669"/>
    <property type="project" value="UniProtKB-KW"/>
</dbReference>
<comment type="cofactor">
    <cofactor evidence="5">
        <name>Mg(2+)</name>
        <dbReference type="ChEBI" id="CHEBI:18420"/>
    </cofactor>
</comment>
<geneLocation type="plasmid" evidence="7">
    <name>pnp7-6</name>
</geneLocation>
<sequence length="209" mass="22784">MARISQELIDAYQTINTSTIGHLIGEGYVAGLRPIAPCQKVYAGNLVTVILKNENTQAIRQALLNCQSGDVLCIDARVLNHRACWGALRTCIAMYHGVSAVMVLGRVTDSRAIEQLGFPVFGLGISPLTTSATLDNANNNEDNTASLYQPIHYSHEGYAITLNNNSLVVLDNDGVFVLSSSQAMLLKNELQSKQQQDDEKFSSFMGEFT</sequence>
<dbReference type="Proteomes" id="UP000229340">
    <property type="component" value="Plasmid pNP7-6"/>
</dbReference>
<feature type="binding site" evidence="5">
    <location>
        <position position="109"/>
    </location>
    <ligand>
        <name>Mg(2+)</name>
        <dbReference type="ChEBI" id="CHEBI:18420"/>
    </ligand>
</feature>
<protein>
    <recommendedName>
        <fullName evidence="2">Putative 4-hydroxy-4-methyl-2-oxoglutarate aldolase</fullName>
    </recommendedName>
    <alternativeName>
        <fullName evidence="3">Regulator of ribonuclease activity homolog</fullName>
    </alternativeName>
    <alternativeName>
        <fullName evidence="4">RraA-like protein</fullName>
    </alternativeName>
</protein>
<evidence type="ECO:0000256" key="4">
    <source>
        <dbReference type="ARBA" id="ARBA00030169"/>
    </source>
</evidence>
<dbReference type="AlphaFoldDB" id="A0A173MZE5"/>
<keyword evidence="5" id="KW-0460">Magnesium</keyword>
<dbReference type="CDD" id="cd16841">
    <property type="entry name" value="RraA_family"/>
    <property type="match status" value="1"/>
</dbReference>
<evidence type="ECO:0000256" key="2">
    <source>
        <dbReference type="ARBA" id="ARBA00016549"/>
    </source>
</evidence>
<dbReference type="PANTHER" id="PTHR33254:SF4">
    <property type="entry name" value="4-HYDROXY-4-METHYL-2-OXOGLUTARATE ALDOLASE 3-RELATED"/>
    <property type="match status" value="1"/>
</dbReference>
<evidence type="ECO:0000256" key="3">
    <source>
        <dbReference type="ARBA" id="ARBA00029596"/>
    </source>
</evidence>
<evidence type="ECO:0000313" key="6">
    <source>
        <dbReference type="EMBL" id="ATR80145.1"/>
    </source>
</evidence>
<dbReference type="PANTHER" id="PTHR33254">
    <property type="entry name" value="4-HYDROXY-4-METHYL-2-OXOGLUTARATE ALDOLASE 3-RELATED"/>
    <property type="match status" value="1"/>
</dbReference>
<proteinExistence type="predicted"/>
<gene>
    <name evidence="6" type="ORF">NP7_12460</name>
</gene>
<dbReference type="GO" id="GO:0008168">
    <property type="term" value="F:methyltransferase activity"/>
    <property type="evidence" value="ECO:0007669"/>
    <property type="project" value="UniProtKB-KW"/>
</dbReference>
<keyword evidence="6" id="KW-0489">Methyltransferase</keyword>